<dbReference type="PRINTS" id="PR00039">
    <property type="entry name" value="HTHLYSR"/>
</dbReference>
<dbReference type="PROSITE" id="PS50931">
    <property type="entry name" value="HTH_LYSR"/>
    <property type="match status" value="1"/>
</dbReference>
<keyword evidence="4" id="KW-0804">Transcription</keyword>
<dbReference type="InterPro" id="IPR005119">
    <property type="entry name" value="LysR_subst-bd"/>
</dbReference>
<reference evidence="6 7" key="1">
    <citation type="submission" date="2015-12" db="EMBL/GenBank/DDBJ databases">
        <authorList>
            <person name="Shamseldin A."/>
            <person name="Moawad H."/>
            <person name="Abd El-Rahim W.M."/>
            <person name="Sadowsky M.J."/>
        </authorList>
    </citation>
    <scope>NUCLEOTIDE SEQUENCE [LARGE SCALE GENOMIC DNA]</scope>
    <source>
        <strain evidence="6 7">WF1</strain>
    </source>
</reference>
<dbReference type="Pfam" id="PF03466">
    <property type="entry name" value="LysR_substrate"/>
    <property type="match status" value="1"/>
</dbReference>
<dbReference type="Proteomes" id="UP000191980">
    <property type="component" value="Unassembled WGS sequence"/>
</dbReference>
<name>A0A1V8M8D1_9GAMM</name>
<evidence type="ECO:0000313" key="7">
    <source>
        <dbReference type="Proteomes" id="UP000191980"/>
    </source>
</evidence>
<dbReference type="AlphaFoldDB" id="A0A1V8M8D1"/>
<dbReference type="PANTHER" id="PTHR30126:SF5">
    <property type="entry name" value="HTH-TYPE TRANSCRIPTIONAL ACTIVATOR CMPR"/>
    <property type="match status" value="1"/>
</dbReference>
<comment type="caution">
    <text evidence="6">The sequence shown here is derived from an EMBL/GenBank/DDBJ whole genome shotgun (WGS) entry which is preliminary data.</text>
</comment>
<protein>
    <submittedName>
        <fullName evidence="6">LysR family transcriptional regulator</fullName>
    </submittedName>
</protein>
<feature type="domain" description="HTH lysR-type" evidence="5">
    <location>
        <begin position="1"/>
        <end position="60"/>
    </location>
</feature>
<dbReference type="Pfam" id="PF00126">
    <property type="entry name" value="HTH_1"/>
    <property type="match status" value="1"/>
</dbReference>
<dbReference type="STRING" id="1420851.AU255_08200"/>
<gene>
    <name evidence="6" type="ORF">AU255_08200</name>
</gene>
<dbReference type="PANTHER" id="PTHR30126">
    <property type="entry name" value="HTH-TYPE TRANSCRIPTIONAL REGULATOR"/>
    <property type="match status" value="1"/>
</dbReference>
<dbReference type="InterPro" id="IPR036390">
    <property type="entry name" value="WH_DNA-bd_sf"/>
</dbReference>
<dbReference type="SUPFAM" id="SSF46785">
    <property type="entry name" value="Winged helix' DNA-binding domain"/>
    <property type="match status" value="1"/>
</dbReference>
<dbReference type="GO" id="GO:0000976">
    <property type="term" value="F:transcription cis-regulatory region binding"/>
    <property type="evidence" value="ECO:0007669"/>
    <property type="project" value="TreeGrafter"/>
</dbReference>
<keyword evidence="7" id="KW-1185">Reference proteome</keyword>
<dbReference type="OrthoDB" id="9785745at2"/>
<dbReference type="GO" id="GO:0003700">
    <property type="term" value="F:DNA-binding transcription factor activity"/>
    <property type="evidence" value="ECO:0007669"/>
    <property type="project" value="InterPro"/>
</dbReference>
<evidence type="ECO:0000256" key="3">
    <source>
        <dbReference type="ARBA" id="ARBA00023125"/>
    </source>
</evidence>
<keyword evidence="2" id="KW-0805">Transcription regulation</keyword>
<sequence>MRATLHQLKIFQQVAELLNHSAAANKLNLTQPAVSIQIKQLENNLGLSLFEKIGKKIFLTSAGRELNHFCNDIFSRIDHMDMKLSAMKGQLEGEFLLAAVTSAKYFTPHLLGAFHKLHPKVSLHLEVANRSQTIQLLKKNEVDLVIMGMVPENMRLKRYPITENPIVIIANPSHPLALQRNIPCSELAKHTFIMRENGSGTRKGFENFLLSQNIKLTPSMILGSSETIKQAVIADLGISVLSRHSVALELATKCLVELDVQDFPLMRCWYVVHHETKQLSPAAIAFIDFILYQKETVDNLCNRFLETHFVAQ</sequence>
<organism evidence="6 7">
    <name type="scientific">Methyloprofundus sedimenti</name>
    <dbReference type="NCBI Taxonomy" id="1420851"/>
    <lineage>
        <taxon>Bacteria</taxon>
        <taxon>Pseudomonadati</taxon>
        <taxon>Pseudomonadota</taxon>
        <taxon>Gammaproteobacteria</taxon>
        <taxon>Methylococcales</taxon>
        <taxon>Methylococcaceae</taxon>
        <taxon>Methyloprofundus</taxon>
    </lineage>
</organism>
<dbReference type="SUPFAM" id="SSF53850">
    <property type="entry name" value="Periplasmic binding protein-like II"/>
    <property type="match status" value="1"/>
</dbReference>
<dbReference type="InterPro" id="IPR036388">
    <property type="entry name" value="WH-like_DNA-bd_sf"/>
</dbReference>
<evidence type="ECO:0000259" key="5">
    <source>
        <dbReference type="PROSITE" id="PS50931"/>
    </source>
</evidence>
<proteinExistence type="inferred from homology"/>
<dbReference type="EMBL" id="LPUF01000001">
    <property type="protein sequence ID" value="OQK17831.1"/>
    <property type="molecule type" value="Genomic_DNA"/>
</dbReference>
<dbReference type="CDD" id="cd08419">
    <property type="entry name" value="PBP2_CbbR_RubisCO_like"/>
    <property type="match status" value="1"/>
</dbReference>
<dbReference type="RefSeq" id="WP_080522441.1">
    <property type="nucleotide sequence ID" value="NZ_LPUF01000001.1"/>
</dbReference>
<evidence type="ECO:0000256" key="1">
    <source>
        <dbReference type="ARBA" id="ARBA00009437"/>
    </source>
</evidence>
<dbReference type="Gene3D" id="3.40.190.290">
    <property type="match status" value="1"/>
</dbReference>
<evidence type="ECO:0000256" key="4">
    <source>
        <dbReference type="ARBA" id="ARBA00023163"/>
    </source>
</evidence>
<evidence type="ECO:0000256" key="2">
    <source>
        <dbReference type="ARBA" id="ARBA00023015"/>
    </source>
</evidence>
<evidence type="ECO:0000313" key="6">
    <source>
        <dbReference type="EMBL" id="OQK17831.1"/>
    </source>
</evidence>
<comment type="similarity">
    <text evidence="1">Belongs to the LysR transcriptional regulatory family.</text>
</comment>
<keyword evidence="3" id="KW-0238">DNA-binding</keyword>
<dbReference type="Gene3D" id="1.10.10.10">
    <property type="entry name" value="Winged helix-like DNA-binding domain superfamily/Winged helix DNA-binding domain"/>
    <property type="match status" value="1"/>
</dbReference>
<dbReference type="InterPro" id="IPR000847">
    <property type="entry name" value="LysR_HTH_N"/>
</dbReference>
<accession>A0A1V8M8D1</accession>